<gene>
    <name evidence="7" type="primary">Piso0_003997</name>
    <name evidence="7" type="ORF">GNLVRS01_PISO0K07182g</name>
    <name evidence="8" type="ORF">GNLVRS01_PISO0L07183g</name>
</gene>
<dbReference type="GO" id="GO:0000329">
    <property type="term" value="C:fungal-type vacuole membrane"/>
    <property type="evidence" value="ECO:0007669"/>
    <property type="project" value="TreeGrafter"/>
</dbReference>
<protein>
    <recommendedName>
        <fullName evidence="6">GDT1 family protein</fullName>
    </recommendedName>
</protein>
<dbReference type="Proteomes" id="UP000005222">
    <property type="component" value="Chromosome K"/>
</dbReference>
<dbReference type="EMBL" id="FO082049">
    <property type="protein sequence ID" value="CCE83422.1"/>
    <property type="molecule type" value="Genomic_DNA"/>
</dbReference>
<feature type="transmembrane region" description="Helical" evidence="6">
    <location>
        <begin position="151"/>
        <end position="168"/>
    </location>
</feature>
<dbReference type="HOGENOM" id="CLU_040186_0_0_1"/>
<evidence type="ECO:0000256" key="5">
    <source>
        <dbReference type="ARBA" id="ARBA00023136"/>
    </source>
</evidence>
<comment type="subcellular location">
    <subcellularLocation>
        <location evidence="1 6">Membrane</location>
        <topology evidence="1 6">Multi-pass membrane protein</topology>
    </subcellularLocation>
</comment>
<dbReference type="EMBL" id="FO082048">
    <property type="protein sequence ID" value="CCE84453.1"/>
    <property type="molecule type" value="Genomic_DNA"/>
</dbReference>
<evidence type="ECO:0000256" key="3">
    <source>
        <dbReference type="ARBA" id="ARBA00022692"/>
    </source>
</evidence>
<reference evidence="9" key="2">
    <citation type="journal article" date="2012" name="G3 (Bethesda)">
        <title>Pichia sorbitophila, an interspecies yeast hybrid reveals early steps of genome resolution following polyploidization.</title>
        <authorList>
            <person name="Leh Louis V."/>
            <person name="Despons L."/>
            <person name="Friedrich A."/>
            <person name="Martin T."/>
            <person name="Durrens P."/>
            <person name="Casaregola S."/>
            <person name="Neuveglise C."/>
            <person name="Fairhead C."/>
            <person name="Marck C."/>
            <person name="Cruz J.A."/>
            <person name="Straub M.L."/>
            <person name="Kugler V."/>
            <person name="Sacerdot C."/>
            <person name="Uzunov Z."/>
            <person name="Thierry A."/>
            <person name="Weiss S."/>
            <person name="Bleykasten C."/>
            <person name="De Montigny J."/>
            <person name="Jacques N."/>
            <person name="Jung P."/>
            <person name="Lemaire M."/>
            <person name="Mallet S."/>
            <person name="Morel G."/>
            <person name="Richard G.F."/>
            <person name="Sarkar A."/>
            <person name="Savel G."/>
            <person name="Schacherer J."/>
            <person name="Seret M.L."/>
            <person name="Talla E."/>
            <person name="Samson G."/>
            <person name="Jubin C."/>
            <person name="Poulain J."/>
            <person name="Vacherie B."/>
            <person name="Barbe V."/>
            <person name="Pelletier E."/>
            <person name="Sherman D.J."/>
            <person name="Westhof E."/>
            <person name="Weissenbach J."/>
            <person name="Baret P.V."/>
            <person name="Wincker P."/>
            <person name="Gaillardin C."/>
            <person name="Dujon B."/>
            <person name="Souciet J.L."/>
        </authorList>
    </citation>
    <scope>NUCLEOTIDE SEQUENCE [LARGE SCALE GENOMIC DNA]</scope>
    <source>
        <strain evidence="9">ATCC MYA-4447 / BCRC 22081 / CBS 7064 / NBRC 10061 / NRRL Y-12695</strain>
    </source>
</reference>
<feature type="transmembrane region" description="Helical" evidence="6">
    <location>
        <begin position="230"/>
        <end position="248"/>
    </location>
</feature>
<keyword evidence="6" id="KW-0732">Signal</keyword>
<dbReference type="eggNOG" id="KOG2881">
    <property type="taxonomic scope" value="Eukaryota"/>
</dbReference>
<evidence type="ECO:0000313" key="7">
    <source>
        <dbReference type="EMBL" id="CCE83422.1"/>
    </source>
</evidence>
<dbReference type="GO" id="GO:0005794">
    <property type="term" value="C:Golgi apparatus"/>
    <property type="evidence" value="ECO:0007669"/>
    <property type="project" value="TreeGrafter"/>
</dbReference>
<sequence length="331" mass="35877">MKLGRFIFILSAALSCNTMVECRSTENKVDVVQRTVGNGIEGKPVIDNYGSRVVAGDNKKTASDEMKILSSGSSGQEEEKREVSGYESFVLSASMIVVSEIGDKTFLIAALMAMKNSRVVVFSAAFSSLVLMTVLSGIVGHALPSLISQRLTQFLASVLFLIFGVKLLREGLSMSKDVGVEEELAEVEEEIASSDINHKLEDIEGGGQQKQEEQKLLSWAVDCCAQIKDLASFILSPIWIQVFIMTFLGEWGDRSQIATIAMAAGSDYWFVILGAIVGHGICTAAACIGGKLLASRISMRNVTLGGAIAFFVFSVLYFYDSFFHGDEQISE</sequence>
<keyword evidence="5 6" id="KW-0472">Membrane</keyword>
<dbReference type="GO" id="GO:0005384">
    <property type="term" value="F:manganese ion transmembrane transporter activity"/>
    <property type="evidence" value="ECO:0007669"/>
    <property type="project" value="TreeGrafter"/>
</dbReference>
<dbReference type="AlphaFoldDB" id="G8YA39"/>
<accession>G8YA39</accession>
<evidence type="ECO:0000256" key="2">
    <source>
        <dbReference type="ARBA" id="ARBA00009190"/>
    </source>
</evidence>
<dbReference type="OrthoDB" id="442680at2759"/>
<feature type="signal peptide" evidence="6">
    <location>
        <begin position="1"/>
        <end position="22"/>
    </location>
</feature>
<evidence type="ECO:0000256" key="6">
    <source>
        <dbReference type="RuleBase" id="RU365102"/>
    </source>
</evidence>
<dbReference type="PROSITE" id="PS01214">
    <property type="entry name" value="UPF0016"/>
    <property type="match status" value="1"/>
</dbReference>
<proteinExistence type="inferred from homology"/>
<dbReference type="FunCoup" id="G8YA39">
    <property type="interactions" value="1110"/>
</dbReference>
<evidence type="ECO:0000313" key="9">
    <source>
        <dbReference type="Proteomes" id="UP000005222"/>
    </source>
</evidence>
<evidence type="ECO:0000256" key="1">
    <source>
        <dbReference type="ARBA" id="ARBA00004141"/>
    </source>
</evidence>
<dbReference type="GO" id="GO:0032468">
    <property type="term" value="P:Golgi calcium ion homeostasis"/>
    <property type="evidence" value="ECO:0007669"/>
    <property type="project" value="TreeGrafter"/>
</dbReference>
<evidence type="ECO:0000313" key="8">
    <source>
        <dbReference type="EMBL" id="CCE84453.1"/>
    </source>
</evidence>
<dbReference type="STRING" id="559304.G8YA39"/>
<keyword evidence="9" id="KW-1185">Reference proteome</keyword>
<feature type="transmembrane region" description="Helical" evidence="6">
    <location>
        <begin position="268"/>
        <end position="289"/>
    </location>
</feature>
<organism evidence="7 9">
    <name type="scientific">Pichia sorbitophila (strain ATCC MYA-4447 / BCRC 22081 / CBS 7064 / NBRC 10061 / NRRL Y-12695)</name>
    <name type="common">Hybrid yeast</name>
    <dbReference type="NCBI Taxonomy" id="559304"/>
    <lineage>
        <taxon>Eukaryota</taxon>
        <taxon>Fungi</taxon>
        <taxon>Dikarya</taxon>
        <taxon>Ascomycota</taxon>
        <taxon>Saccharomycotina</taxon>
        <taxon>Pichiomycetes</taxon>
        <taxon>Debaryomycetaceae</taxon>
        <taxon>Millerozyma</taxon>
    </lineage>
</organism>
<feature type="transmembrane region" description="Helical" evidence="6">
    <location>
        <begin position="301"/>
        <end position="319"/>
    </location>
</feature>
<dbReference type="PANTHER" id="PTHR12608:SF1">
    <property type="entry name" value="TRANSMEMBRANE PROTEIN 165"/>
    <property type="match status" value="1"/>
</dbReference>
<name>G8YA39_PICSO</name>
<feature type="chain" id="PRO_5007664955" description="GDT1 family protein" evidence="6">
    <location>
        <begin position="23"/>
        <end position="331"/>
    </location>
</feature>
<dbReference type="GO" id="GO:0015085">
    <property type="term" value="F:calcium ion transmembrane transporter activity"/>
    <property type="evidence" value="ECO:0007669"/>
    <property type="project" value="TreeGrafter"/>
</dbReference>
<dbReference type="InParanoid" id="G8YA39"/>
<dbReference type="PANTHER" id="PTHR12608">
    <property type="entry name" value="TRANSMEMBRANE PROTEIN HTP-1 RELATED"/>
    <property type="match status" value="1"/>
</dbReference>
<dbReference type="Pfam" id="PF01169">
    <property type="entry name" value="GDT1"/>
    <property type="match status" value="2"/>
</dbReference>
<dbReference type="GO" id="GO:0032472">
    <property type="term" value="P:Golgi calcium ion transport"/>
    <property type="evidence" value="ECO:0007669"/>
    <property type="project" value="TreeGrafter"/>
</dbReference>
<comment type="similarity">
    <text evidence="2 6">Belongs to the GDT1 family.</text>
</comment>
<dbReference type="Proteomes" id="UP000005222">
    <property type="component" value="Chromosome L"/>
</dbReference>
<dbReference type="InterPro" id="IPR001727">
    <property type="entry name" value="GDT1-like"/>
</dbReference>
<evidence type="ECO:0000256" key="4">
    <source>
        <dbReference type="ARBA" id="ARBA00022989"/>
    </source>
</evidence>
<keyword evidence="3 6" id="KW-0812">Transmembrane</keyword>
<keyword evidence="4 6" id="KW-1133">Transmembrane helix</keyword>
<feature type="transmembrane region" description="Helical" evidence="6">
    <location>
        <begin position="119"/>
        <end position="139"/>
    </location>
</feature>
<dbReference type="InterPro" id="IPR049555">
    <property type="entry name" value="GDT1-like_CS"/>
</dbReference>
<reference evidence="7" key="1">
    <citation type="submission" date="2011-10" db="EMBL/GenBank/DDBJ databases">
        <authorList>
            <person name="Genoscope - CEA"/>
        </authorList>
    </citation>
    <scope>NUCLEOTIDE SEQUENCE</scope>
</reference>
<dbReference type="PROSITE" id="PS51257">
    <property type="entry name" value="PROKAR_LIPOPROTEIN"/>
    <property type="match status" value="1"/>
</dbReference>